<sequence length="133" mass="14853">MIPNFGMHKKPNIPIYLRLSDGMAYSIKPPAQLPHVDNEGQLYNLRDRAKHVFSEARRVTRFMELCNQTSASECQSTGKETAQEAGRSACGANAEQSSILTELGALMNESQTSCAQLYQCSCPELDWLTHQCR</sequence>
<comment type="caution">
    <text evidence="3">The sequence shown here is derived from an EMBL/GenBank/DDBJ whole genome shotgun (WGS) entry which is preliminary data.</text>
</comment>
<dbReference type="PANTHER" id="PTHR10457:SF7">
    <property type="entry name" value="GALACTOKINASE-RELATED"/>
    <property type="match status" value="1"/>
</dbReference>
<dbReference type="GO" id="GO:0005524">
    <property type="term" value="F:ATP binding"/>
    <property type="evidence" value="ECO:0007669"/>
    <property type="project" value="UniProtKB-KW"/>
</dbReference>
<gene>
    <name evidence="3" type="ORF">PXEA_LOCUS12267</name>
</gene>
<dbReference type="GO" id="GO:0004335">
    <property type="term" value="F:galactokinase activity"/>
    <property type="evidence" value="ECO:0007669"/>
    <property type="project" value="TreeGrafter"/>
</dbReference>
<protein>
    <submittedName>
        <fullName evidence="3">Uncharacterized protein</fullName>
    </submittedName>
</protein>
<dbReference type="PANTHER" id="PTHR10457">
    <property type="entry name" value="MEVALONATE KINASE/GALACTOKINASE"/>
    <property type="match status" value="1"/>
</dbReference>
<keyword evidence="2" id="KW-0067">ATP-binding</keyword>
<evidence type="ECO:0000256" key="1">
    <source>
        <dbReference type="ARBA" id="ARBA00022741"/>
    </source>
</evidence>
<dbReference type="OrthoDB" id="187738at2759"/>
<dbReference type="SUPFAM" id="SSF55060">
    <property type="entry name" value="GHMP Kinase, C-terminal domain"/>
    <property type="match status" value="1"/>
</dbReference>
<dbReference type="Gene3D" id="1.20.1440.340">
    <property type="match status" value="1"/>
</dbReference>
<reference evidence="3" key="1">
    <citation type="submission" date="2018-11" db="EMBL/GenBank/DDBJ databases">
        <authorList>
            <consortium name="Pathogen Informatics"/>
        </authorList>
    </citation>
    <scope>NUCLEOTIDE SEQUENCE</scope>
</reference>
<dbReference type="EMBL" id="CAAALY010038908">
    <property type="protein sequence ID" value="VEL18827.1"/>
    <property type="molecule type" value="Genomic_DNA"/>
</dbReference>
<evidence type="ECO:0000313" key="3">
    <source>
        <dbReference type="EMBL" id="VEL18827.1"/>
    </source>
</evidence>
<dbReference type="Proteomes" id="UP000784294">
    <property type="component" value="Unassembled WGS sequence"/>
</dbReference>
<evidence type="ECO:0000256" key="2">
    <source>
        <dbReference type="ARBA" id="ARBA00022840"/>
    </source>
</evidence>
<dbReference type="GO" id="GO:0006012">
    <property type="term" value="P:galactose metabolic process"/>
    <property type="evidence" value="ECO:0007669"/>
    <property type="project" value="TreeGrafter"/>
</dbReference>
<organism evidence="3 4">
    <name type="scientific">Protopolystoma xenopodis</name>
    <dbReference type="NCBI Taxonomy" id="117903"/>
    <lineage>
        <taxon>Eukaryota</taxon>
        <taxon>Metazoa</taxon>
        <taxon>Spiralia</taxon>
        <taxon>Lophotrochozoa</taxon>
        <taxon>Platyhelminthes</taxon>
        <taxon>Monogenea</taxon>
        <taxon>Polyopisthocotylea</taxon>
        <taxon>Polystomatidea</taxon>
        <taxon>Polystomatidae</taxon>
        <taxon>Protopolystoma</taxon>
    </lineage>
</organism>
<evidence type="ECO:0000313" key="4">
    <source>
        <dbReference type="Proteomes" id="UP000784294"/>
    </source>
</evidence>
<dbReference type="AlphaFoldDB" id="A0A448WS34"/>
<keyword evidence="1" id="KW-0547">Nucleotide-binding</keyword>
<name>A0A448WS34_9PLAT</name>
<keyword evidence="4" id="KW-1185">Reference proteome</keyword>
<proteinExistence type="predicted"/>
<dbReference type="InterPro" id="IPR036554">
    <property type="entry name" value="GHMP_kinase_C_sf"/>
</dbReference>
<dbReference type="GO" id="GO:0005829">
    <property type="term" value="C:cytosol"/>
    <property type="evidence" value="ECO:0007669"/>
    <property type="project" value="TreeGrafter"/>
</dbReference>
<accession>A0A448WS34</accession>